<sequence>MTMQASNLRTQAPQPNQDTLRRAALACNRCRGRKTKCTGTSPHPCSVCLAVGVECVYSEGERRINVPESYLQELQARAQMAQTMTTHGTSNSGSATSPSTFGDERLSNDDDWWYKDMDNLWLTRSGERRYVGSGSSTYLAQKLNPTPATDLAWDVRPMYRDSSSLKRPKNLTLPQLPPYDFARRLYLTQNKYIGSIFWFAPRHTFEPRLRAVYSSRPNLDDPEARLNFCVVLLVLTFGHMFSVNQWSGSEGPPGFNFFKDALWLLPEIHQEGSMLFVQVLSLTAWFMQNLNRKDAAFLYVGLAIRMAISLGLHQEVTDLSMDLVERESRRRIWWSVYSLDRIISVKSGNPISIHDEDIDVAWPTVMAELDSSPSIPTVLKHYTQLSRILGRIGEGIYRKKNRSGTGLLSSVQSIMDDLSNWLKDLPPELSIDTSTPDKFRECVCIFLHYYYCIDMTARPFLLYVAQKRLRELSLGTATPDWREGLSPNILTVIENAIAAARGSAMTMSMAMMQNEYFTYGFMDGEHSFACALTLIIVNVAFPYNERDAVAMKTVLAVLRSMAEKGNEYIQARYTLLLNLRTSLELQAMPYASTTSTVSYNTQFPSPTSTTNEHDLQIFAGSMTQPSMMMQNSSFQPLEEMSFNFDVEENSRIWEEISGNIDIDMDTGWIENAIRRDNNST</sequence>
<keyword evidence="1" id="KW-0479">Metal-binding</keyword>
<feature type="region of interest" description="Disordered" evidence="6">
    <location>
        <begin position="81"/>
        <end position="103"/>
    </location>
</feature>
<dbReference type="CDD" id="cd12148">
    <property type="entry name" value="fungal_TF_MHR"/>
    <property type="match status" value="1"/>
</dbReference>
<dbReference type="OMA" id="CLVYCQV"/>
<keyword evidence="9" id="KW-1185">Reference proteome</keyword>
<dbReference type="SUPFAM" id="SSF57701">
    <property type="entry name" value="Zn2/Cys6 DNA-binding domain"/>
    <property type="match status" value="1"/>
</dbReference>
<proteinExistence type="predicted"/>
<feature type="compositionally biased region" description="Polar residues" evidence="6">
    <location>
        <begin position="81"/>
        <end position="100"/>
    </location>
</feature>
<dbReference type="PROSITE" id="PS00463">
    <property type="entry name" value="ZN2_CY6_FUNGAL_1"/>
    <property type="match status" value="1"/>
</dbReference>
<dbReference type="InterPro" id="IPR001138">
    <property type="entry name" value="Zn2Cys6_DnaBD"/>
</dbReference>
<dbReference type="GO" id="GO:0000981">
    <property type="term" value="F:DNA-binding transcription factor activity, RNA polymerase II-specific"/>
    <property type="evidence" value="ECO:0007669"/>
    <property type="project" value="InterPro"/>
</dbReference>
<dbReference type="InterPro" id="IPR036864">
    <property type="entry name" value="Zn2-C6_fun-type_DNA-bd_sf"/>
</dbReference>
<dbReference type="Pfam" id="PF04082">
    <property type="entry name" value="Fungal_trans"/>
    <property type="match status" value="1"/>
</dbReference>
<dbReference type="InterPro" id="IPR007219">
    <property type="entry name" value="XnlR_reg_dom"/>
</dbReference>
<dbReference type="GO" id="GO:0003677">
    <property type="term" value="F:DNA binding"/>
    <property type="evidence" value="ECO:0007669"/>
    <property type="project" value="UniProtKB-KW"/>
</dbReference>
<accession>A0A0D1ZMB7</accession>
<feature type="domain" description="Zn(2)-C6 fungal-type" evidence="7">
    <location>
        <begin position="26"/>
        <end position="57"/>
    </location>
</feature>
<dbReference type="GO" id="GO:0008270">
    <property type="term" value="F:zinc ion binding"/>
    <property type="evidence" value="ECO:0007669"/>
    <property type="project" value="InterPro"/>
</dbReference>
<dbReference type="AlphaFoldDB" id="A0A0D1ZMB7"/>
<dbReference type="PROSITE" id="PS50048">
    <property type="entry name" value="ZN2_CY6_FUNGAL_2"/>
    <property type="match status" value="1"/>
</dbReference>
<keyword evidence="3" id="KW-0238">DNA-binding</keyword>
<dbReference type="EMBL" id="KN847521">
    <property type="protein sequence ID" value="KIV95094.1"/>
    <property type="molecule type" value="Genomic_DNA"/>
</dbReference>
<dbReference type="InterPro" id="IPR051127">
    <property type="entry name" value="Fungal_SecMet_Regulators"/>
</dbReference>
<evidence type="ECO:0000259" key="7">
    <source>
        <dbReference type="PROSITE" id="PS50048"/>
    </source>
</evidence>
<dbReference type="RefSeq" id="XP_016226668.1">
    <property type="nucleotide sequence ID" value="XM_016367150.1"/>
</dbReference>
<keyword evidence="5" id="KW-0539">Nucleus</keyword>
<dbReference type="HOGENOM" id="CLU_006926_4_1_1"/>
<evidence type="ECO:0000256" key="5">
    <source>
        <dbReference type="ARBA" id="ARBA00023242"/>
    </source>
</evidence>
<evidence type="ECO:0000256" key="4">
    <source>
        <dbReference type="ARBA" id="ARBA00023163"/>
    </source>
</evidence>
<dbReference type="OrthoDB" id="3266505at2759"/>
<name>A0A0D1ZMB7_EXOME</name>
<dbReference type="PANTHER" id="PTHR47424:SF6">
    <property type="entry name" value="PROLINE UTILIZATION TRANS-ACTIVATOR"/>
    <property type="match status" value="1"/>
</dbReference>
<dbReference type="GeneID" id="27320631"/>
<keyword evidence="2" id="KW-0805">Transcription regulation</keyword>
<evidence type="ECO:0000256" key="6">
    <source>
        <dbReference type="SAM" id="MobiDB-lite"/>
    </source>
</evidence>
<organism evidence="8 9">
    <name type="scientific">Exophiala mesophila</name>
    <name type="common">Black yeast-like fungus</name>
    <dbReference type="NCBI Taxonomy" id="212818"/>
    <lineage>
        <taxon>Eukaryota</taxon>
        <taxon>Fungi</taxon>
        <taxon>Dikarya</taxon>
        <taxon>Ascomycota</taxon>
        <taxon>Pezizomycotina</taxon>
        <taxon>Eurotiomycetes</taxon>
        <taxon>Chaetothyriomycetidae</taxon>
        <taxon>Chaetothyriales</taxon>
        <taxon>Herpotrichiellaceae</taxon>
        <taxon>Exophiala</taxon>
    </lineage>
</organism>
<dbReference type="SMART" id="SM00066">
    <property type="entry name" value="GAL4"/>
    <property type="match status" value="1"/>
</dbReference>
<dbReference type="GO" id="GO:0006351">
    <property type="term" value="P:DNA-templated transcription"/>
    <property type="evidence" value="ECO:0007669"/>
    <property type="project" value="InterPro"/>
</dbReference>
<evidence type="ECO:0000313" key="8">
    <source>
        <dbReference type="EMBL" id="KIV95094.1"/>
    </source>
</evidence>
<evidence type="ECO:0000313" key="9">
    <source>
        <dbReference type="Proteomes" id="UP000054302"/>
    </source>
</evidence>
<evidence type="ECO:0000256" key="1">
    <source>
        <dbReference type="ARBA" id="ARBA00022723"/>
    </source>
</evidence>
<dbReference type="STRING" id="212818.A0A0D1ZMB7"/>
<gene>
    <name evidence="8" type="ORF">PV10_02786</name>
</gene>
<dbReference type="Proteomes" id="UP000054302">
    <property type="component" value="Unassembled WGS sequence"/>
</dbReference>
<dbReference type="PANTHER" id="PTHR47424">
    <property type="entry name" value="REGULATORY PROTEIN GAL4"/>
    <property type="match status" value="1"/>
</dbReference>
<dbReference type="SMART" id="SM00906">
    <property type="entry name" value="Fungal_trans"/>
    <property type="match status" value="1"/>
</dbReference>
<dbReference type="Pfam" id="PF00172">
    <property type="entry name" value="Zn_clus"/>
    <property type="match status" value="1"/>
</dbReference>
<keyword evidence="4" id="KW-0804">Transcription</keyword>
<dbReference type="CDD" id="cd00067">
    <property type="entry name" value="GAL4"/>
    <property type="match status" value="1"/>
</dbReference>
<evidence type="ECO:0000256" key="3">
    <source>
        <dbReference type="ARBA" id="ARBA00023125"/>
    </source>
</evidence>
<dbReference type="Gene3D" id="4.10.240.10">
    <property type="entry name" value="Zn(2)-C6 fungal-type DNA-binding domain"/>
    <property type="match status" value="1"/>
</dbReference>
<dbReference type="VEuPathDB" id="FungiDB:PV10_02786"/>
<protein>
    <recommendedName>
        <fullName evidence="7">Zn(2)-C6 fungal-type domain-containing protein</fullName>
    </recommendedName>
</protein>
<evidence type="ECO:0000256" key="2">
    <source>
        <dbReference type="ARBA" id="ARBA00023015"/>
    </source>
</evidence>
<reference evidence="8 9" key="1">
    <citation type="submission" date="2015-01" db="EMBL/GenBank/DDBJ databases">
        <title>The Genome Sequence of Exophiala mesophila CBS40295.</title>
        <authorList>
            <consortium name="The Broad Institute Genomics Platform"/>
            <person name="Cuomo C."/>
            <person name="de Hoog S."/>
            <person name="Gorbushina A."/>
            <person name="Stielow B."/>
            <person name="Teixiera M."/>
            <person name="Abouelleil A."/>
            <person name="Chapman S.B."/>
            <person name="Priest M."/>
            <person name="Young S.K."/>
            <person name="Wortman J."/>
            <person name="Nusbaum C."/>
            <person name="Birren B."/>
        </authorList>
    </citation>
    <scope>NUCLEOTIDE SEQUENCE [LARGE SCALE GENOMIC DNA]</scope>
    <source>
        <strain evidence="8 9">CBS 40295</strain>
    </source>
</reference>